<evidence type="ECO:0000313" key="2">
    <source>
        <dbReference type="EMBL" id="OCT14962.1"/>
    </source>
</evidence>
<dbReference type="NCBIfam" id="TIGR04086">
    <property type="entry name" value="TIGR04086_membr"/>
    <property type="match status" value="1"/>
</dbReference>
<keyword evidence="1" id="KW-0812">Transmembrane</keyword>
<dbReference type="STRING" id="512399.A8709_12590"/>
<gene>
    <name evidence="2" type="ORF">A8709_12590</name>
</gene>
<dbReference type="EMBL" id="LYPC01000014">
    <property type="protein sequence ID" value="OCT14962.1"/>
    <property type="molecule type" value="Genomic_DNA"/>
</dbReference>
<evidence type="ECO:0000256" key="1">
    <source>
        <dbReference type="SAM" id="Phobius"/>
    </source>
</evidence>
<organism evidence="2 3">
    <name type="scientific">Paenibacillus pectinilyticus</name>
    <dbReference type="NCBI Taxonomy" id="512399"/>
    <lineage>
        <taxon>Bacteria</taxon>
        <taxon>Bacillati</taxon>
        <taxon>Bacillota</taxon>
        <taxon>Bacilli</taxon>
        <taxon>Bacillales</taxon>
        <taxon>Paenibacillaceae</taxon>
        <taxon>Paenibacillus</taxon>
    </lineage>
</organism>
<accession>A0A1C1A322</accession>
<feature type="transmembrane region" description="Helical" evidence="1">
    <location>
        <begin position="20"/>
        <end position="43"/>
    </location>
</feature>
<dbReference type="InterPro" id="IPR023804">
    <property type="entry name" value="DUF3792_TM"/>
</dbReference>
<keyword evidence="1" id="KW-0472">Membrane</keyword>
<name>A0A1C1A322_9BACL</name>
<evidence type="ECO:0000313" key="3">
    <source>
        <dbReference type="Proteomes" id="UP000093309"/>
    </source>
</evidence>
<dbReference type="AlphaFoldDB" id="A0A1C1A322"/>
<keyword evidence="3" id="KW-1185">Reference proteome</keyword>
<evidence type="ECO:0008006" key="4">
    <source>
        <dbReference type="Google" id="ProtNLM"/>
    </source>
</evidence>
<comment type="caution">
    <text evidence="2">The sequence shown here is derived from an EMBL/GenBank/DDBJ whole genome shotgun (WGS) entry which is preliminary data.</text>
</comment>
<dbReference type="Pfam" id="PF12670">
    <property type="entry name" value="DUF3792"/>
    <property type="match status" value="1"/>
</dbReference>
<reference evidence="3" key="1">
    <citation type="submission" date="2016-05" db="EMBL/GenBank/DDBJ databases">
        <title>Paenibacillus oryzae. sp. nov., isolated from the rice root.</title>
        <authorList>
            <person name="Zhang J."/>
            <person name="Zhang X."/>
        </authorList>
    </citation>
    <scope>NUCLEOTIDE SEQUENCE [LARGE SCALE GENOMIC DNA]</scope>
    <source>
        <strain evidence="3">KCTC13222</strain>
    </source>
</reference>
<feature type="transmembrane region" description="Helical" evidence="1">
    <location>
        <begin position="107"/>
        <end position="128"/>
    </location>
</feature>
<dbReference type="OrthoDB" id="2381657at2"/>
<keyword evidence="1" id="KW-1133">Transmembrane helix</keyword>
<feature type="transmembrane region" description="Helical" evidence="1">
    <location>
        <begin position="49"/>
        <end position="70"/>
    </location>
</feature>
<protein>
    <recommendedName>
        <fullName evidence="4">TIGR04086 family membrane protein</fullName>
    </recommendedName>
</protein>
<sequence>MMPVNPMKTVSQVRIPSPLFSGLVYSFTMMTIGTVVTSLFLLLTSAQESSLHTITTIIHAVSLFIGGWVSGKRAGNRGWYHGGLVGFFYFALIFLVGFLAFDAGLNLQSLQLLGILFAAGALGGILGVNTQK</sequence>
<dbReference type="Proteomes" id="UP000093309">
    <property type="component" value="Unassembled WGS sequence"/>
</dbReference>
<proteinExistence type="predicted"/>
<feature type="transmembrane region" description="Helical" evidence="1">
    <location>
        <begin position="82"/>
        <end position="101"/>
    </location>
</feature>